<organism evidence="1 2">
    <name type="scientific">Meloidogyne enterolobii</name>
    <name type="common">Root-knot nematode worm</name>
    <name type="synonym">Meloidogyne mayaguensis</name>
    <dbReference type="NCBI Taxonomy" id="390850"/>
    <lineage>
        <taxon>Eukaryota</taxon>
        <taxon>Metazoa</taxon>
        <taxon>Ecdysozoa</taxon>
        <taxon>Nematoda</taxon>
        <taxon>Chromadorea</taxon>
        <taxon>Rhabditida</taxon>
        <taxon>Tylenchina</taxon>
        <taxon>Tylenchomorpha</taxon>
        <taxon>Tylenchoidea</taxon>
        <taxon>Meloidogynidae</taxon>
        <taxon>Meloidogyninae</taxon>
        <taxon>Meloidogyne</taxon>
    </lineage>
</organism>
<evidence type="ECO:0000313" key="2">
    <source>
        <dbReference type="Proteomes" id="UP001497535"/>
    </source>
</evidence>
<reference evidence="1" key="1">
    <citation type="submission" date="2023-11" db="EMBL/GenBank/DDBJ databases">
        <authorList>
            <person name="Poullet M."/>
        </authorList>
    </citation>
    <scope>NUCLEOTIDE SEQUENCE</scope>
    <source>
        <strain evidence="1">E1834</strain>
    </source>
</reference>
<evidence type="ECO:0000313" key="1">
    <source>
        <dbReference type="EMBL" id="CAK5104627.1"/>
    </source>
</evidence>
<keyword evidence="2" id="KW-1185">Reference proteome</keyword>
<accession>A0ACB1ATA5</accession>
<proteinExistence type="predicted"/>
<dbReference type="Proteomes" id="UP001497535">
    <property type="component" value="Unassembled WGS sequence"/>
</dbReference>
<comment type="caution">
    <text evidence="1">The sequence shown here is derived from an EMBL/GenBank/DDBJ whole genome shotgun (WGS) entry which is preliminary data.</text>
</comment>
<dbReference type="EMBL" id="CAVMJV010000117">
    <property type="protein sequence ID" value="CAK5104627.1"/>
    <property type="molecule type" value="Genomic_DNA"/>
</dbReference>
<gene>
    <name evidence="1" type="ORF">MENTE1834_LOCUS43043</name>
</gene>
<sequence>MSVILFFIIVVGYLLLHYRIRLLLKYFNQKETLKTRLHKKETELKLMTPIQTVEDVVKRMEKHQEEDEEKSKPLLNL</sequence>
<name>A0ACB1ATA5_MELEN</name>
<protein>
    <submittedName>
        <fullName evidence="1">Uncharacterized protein</fullName>
    </submittedName>
</protein>